<dbReference type="EMBL" id="BJLQ01000032">
    <property type="protein sequence ID" value="GEA85332.1"/>
    <property type="molecule type" value="Genomic_DNA"/>
</dbReference>
<accession>A0A4Y3KMR7</accession>
<evidence type="ECO:0008006" key="3">
    <source>
        <dbReference type="Google" id="ProtNLM"/>
    </source>
</evidence>
<dbReference type="Proteomes" id="UP000320461">
    <property type="component" value="Unassembled WGS sequence"/>
</dbReference>
<protein>
    <recommendedName>
        <fullName evidence="3">PIN domain-containing protein</fullName>
    </recommendedName>
</protein>
<name>A0A4Y3KMR7_9CELL</name>
<reference evidence="1 2" key="1">
    <citation type="submission" date="2019-06" db="EMBL/GenBank/DDBJ databases">
        <title>Whole genome shotgun sequence of Cellulomonas gelida NBRC 3748.</title>
        <authorList>
            <person name="Hosoyama A."/>
            <person name="Uohara A."/>
            <person name="Ohji S."/>
            <person name="Ichikawa N."/>
        </authorList>
    </citation>
    <scope>NUCLEOTIDE SEQUENCE [LARGE SCALE GENOMIC DNA]</scope>
    <source>
        <strain evidence="1 2">NBRC 3748</strain>
    </source>
</reference>
<evidence type="ECO:0000313" key="2">
    <source>
        <dbReference type="Proteomes" id="UP000320461"/>
    </source>
</evidence>
<proteinExistence type="predicted"/>
<evidence type="ECO:0000313" key="1">
    <source>
        <dbReference type="EMBL" id="GEA85332.1"/>
    </source>
</evidence>
<dbReference type="AlphaFoldDB" id="A0A4Y3KMR7"/>
<organism evidence="1 2">
    <name type="scientific">Cellulomonas gelida</name>
    <dbReference type="NCBI Taxonomy" id="1712"/>
    <lineage>
        <taxon>Bacteria</taxon>
        <taxon>Bacillati</taxon>
        <taxon>Actinomycetota</taxon>
        <taxon>Actinomycetes</taxon>
        <taxon>Micrococcales</taxon>
        <taxon>Cellulomonadaceae</taxon>
        <taxon>Cellulomonas</taxon>
    </lineage>
</organism>
<keyword evidence="2" id="KW-1185">Reference proteome</keyword>
<sequence length="141" mass="15432">MYADGSALSRYLPGAPNRAPWLMWARKNGPNLLTTQLGVSELRGTARMHDAEAREIAQRVLLEIEVVRISDQAVNRATDVAGVLPPFVAVHLGTALAQPDVTAVATYDARLARVAALYGLEVVTPGRPDRWWEDDSTPWLS</sequence>
<gene>
    <name evidence="1" type="ORF">CGE01nite_25830</name>
</gene>
<comment type="caution">
    <text evidence="1">The sequence shown here is derived from an EMBL/GenBank/DDBJ whole genome shotgun (WGS) entry which is preliminary data.</text>
</comment>